<name>A0A4Y8X4G0_9MICC</name>
<evidence type="ECO:0000313" key="3">
    <source>
        <dbReference type="EMBL" id="MBB4882955.1"/>
    </source>
</evidence>
<keyword evidence="1 3" id="KW-0808">Transferase</keyword>
<feature type="domain" description="Glycosyl transferase family 1" evidence="2">
    <location>
        <begin position="588"/>
        <end position="745"/>
    </location>
</feature>
<accession>A0A4Y8X4G0</accession>
<dbReference type="InterPro" id="IPR001296">
    <property type="entry name" value="Glyco_trans_1"/>
</dbReference>
<dbReference type="EMBL" id="JACHMC010000001">
    <property type="protein sequence ID" value="MBB4882955.1"/>
    <property type="molecule type" value="Genomic_DNA"/>
</dbReference>
<evidence type="ECO:0000256" key="1">
    <source>
        <dbReference type="ARBA" id="ARBA00022679"/>
    </source>
</evidence>
<dbReference type="RefSeq" id="WP_135028084.1">
    <property type="nucleotide sequence ID" value="NZ_BMLA01000001.1"/>
</dbReference>
<sequence>MSTAFDPTPLDDQTAPDASAETGPPSSPRAGEGPVVLLYGDVDLNVLDGSAVWLGSMAETWVAAGAEVHVQLKAHERRDVLTAGLRALAGVTLHEARPEPGKDQMDRPRAVEVLEELAERVHPDVVMVRGIHLCAEAARRGAFPGRLWSYVTELGYPATSAAPVKLKTVREIAAASRVMLAQTEDARAVLEAFVPEAAGRTLVLTPMIPDALVSSAAQARAHGEAAAHSDAGRPLQLVYTGKFARDWRTDLMPALVPALAGHGVPAHLTMVGDKVHHEKADPTFNGRMHALMEAPDAGVTWTGGVPRAEALDRTARADVALSWRSPALDVSLEMSTKVLESCALGVPPVLNRTAAHERLLGADWPLFVDPHTDSVEGVARLLAQARPRLGALAERAVAAAAPYRVSARAEVLRGYLERVVPGAAPGAAPAARGAAGGRPLRVLVAGHDLKFAGELLDLLRAHPGVELRIDAWAGLHRHDESASREHVAWADVVLCEWAGPNAVWYARHKRAGQRLAVRLHMFELRGAWLRDLDLDAVDTLITVSDHYRDLTVAALGADPARVRVIPNAVSVADLSREPLAGAEFRLGLVGIVPLRKRLDRALDLLRTLRAEDDRFTLHVRGRMPWEYRHEWHKPLQREGYLDLFARLGAEDLHRSVAFEPFGADMGTWLRRMGWVLSPSSVESFHLAPAEGMAAGAIPVIWDRPGAAGVFGADLVHPDSEAAARWILELTQDAQRRLEWSERMRERVLAFDERSVARAWAEALGLG</sequence>
<evidence type="ECO:0000259" key="2">
    <source>
        <dbReference type="Pfam" id="PF00534"/>
    </source>
</evidence>
<proteinExistence type="predicted"/>
<dbReference type="GO" id="GO:0016757">
    <property type="term" value="F:glycosyltransferase activity"/>
    <property type="evidence" value="ECO:0007669"/>
    <property type="project" value="InterPro"/>
</dbReference>
<dbReference type="Pfam" id="PF00534">
    <property type="entry name" value="Glycos_transf_1"/>
    <property type="match status" value="1"/>
</dbReference>
<keyword evidence="4" id="KW-1185">Reference proteome</keyword>
<gene>
    <name evidence="3" type="ORF">BJ976_001306</name>
</gene>
<dbReference type="OrthoDB" id="6713581at2"/>
<dbReference type="Gene3D" id="3.40.50.2000">
    <property type="entry name" value="Glycogen Phosphorylase B"/>
    <property type="match status" value="3"/>
</dbReference>
<dbReference type="PANTHER" id="PTHR12526:SF638">
    <property type="entry name" value="SPORE COAT PROTEIN SA"/>
    <property type="match status" value="1"/>
</dbReference>
<organism evidence="3 4">
    <name type="scientific">Micrococcus flavus</name>
    <dbReference type="NCBI Taxonomy" id="384602"/>
    <lineage>
        <taxon>Bacteria</taxon>
        <taxon>Bacillati</taxon>
        <taxon>Actinomycetota</taxon>
        <taxon>Actinomycetes</taxon>
        <taxon>Micrococcales</taxon>
        <taxon>Micrococcaceae</taxon>
        <taxon>Micrococcus</taxon>
    </lineage>
</organism>
<evidence type="ECO:0000313" key="4">
    <source>
        <dbReference type="Proteomes" id="UP000560081"/>
    </source>
</evidence>
<dbReference type="SUPFAM" id="SSF53756">
    <property type="entry name" value="UDP-Glycosyltransferase/glycogen phosphorylase"/>
    <property type="match status" value="2"/>
</dbReference>
<dbReference type="CDD" id="cd03801">
    <property type="entry name" value="GT4_PimA-like"/>
    <property type="match status" value="1"/>
</dbReference>
<reference evidence="3 4" key="1">
    <citation type="submission" date="2020-08" db="EMBL/GenBank/DDBJ databases">
        <title>Sequencing the genomes of 1000 actinobacteria strains.</title>
        <authorList>
            <person name="Klenk H.-P."/>
        </authorList>
    </citation>
    <scope>NUCLEOTIDE SEQUENCE [LARGE SCALE GENOMIC DNA]</scope>
    <source>
        <strain evidence="3 4">DSM 19079</strain>
    </source>
</reference>
<comment type="caution">
    <text evidence="3">The sequence shown here is derived from an EMBL/GenBank/DDBJ whole genome shotgun (WGS) entry which is preliminary data.</text>
</comment>
<protein>
    <submittedName>
        <fullName evidence="3">Glycosyltransferase involved in cell wall biosynthesis</fullName>
    </submittedName>
</protein>
<dbReference type="PANTHER" id="PTHR12526">
    <property type="entry name" value="GLYCOSYLTRANSFERASE"/>
    <property type="match status" value="1"/>
</dbReference>
<dbReference type="Proteomes" id="UP000560081">
    <property type="component" value="Unassembled WGS sequence"/>
</dbReference>
<dbReference type="AlphaFoldDB" id="A0A4Y8X4G0"/>